<proteinExistence type="predicted"/>
<reference evidence="2 3" key="1">
    <citation type="journal article" date="2012" name="New Phytol.">
        <title>Insight into trade-off between wood decay and parasitism from the genome of a fungal forest pathogen.</title>
        <authorList>
            <person name="Olson A."/>
            <person name="Aerts A."/>
            <person name="Asiegbu F."/>
            <person name="Belbahri L."/>
            <person name="Bouzid O."/>
            <person name="Broberg A."/>
            <person name="Canback B."/>
            <person name="Coutinho P.M."/>
            <person name="Cullen D."/>
            <person name="Dalman K."/>
            <person name="Deflorio G."/>
            <person name="van Diepen L.T."/>
            <person name="Dunand C."/>
            <person name="Duplessis S."/>
            <person name="Durling M."/>
            <person name="Gonthier P."/>
            <person name="Grimwood J."/>
            <person name="Fossdal C.G."/>
            <person name="Hansson D."/>
            <person name="Henrissat B."/>
            <person name="Hietala A."/>
            <person name="Himmelstrand K."/>
            <person name="Hoffmeister D."/>
            <person name="Hogberg N."/>
            <person name="James T.Y."/>
            <person name="Karlsson M."/>
            <person name="Kohler A."/>
            <person name="Kues U."/>
            <person name="Lee Y.H."/>
            <person name="Lin Y.C."/>
            <person name="Lind M."/>
            <person name="Lindquist E."/>
            <person name="Lombard V."/>
            <person name="Lucas S."/>
            <person name="Lunden K."/>
            <person name="Morin E."/>
            <person name="Murat C."/>
            <person name="Park J."/>
            <person name="Raffaello T."/>
            <person name="Rouze P."/>
            <person name="Salamov A."/>
            <person name="Schmutz J."/>
            <person name="Solheim H."/>
            <person name="Stahlberg J."/>
            <person name="Velez H."/>
            <person name="de Vries R.P."/>
            <person name="Wiebenga A."/>
            <person name="Woodward S."/>
            <person name="Yakovlev I."/>
            <person name="Garbelotto M."/>
            <person name="Martin F."/>
            <person name="Grigoriev I.V."/>
            <person name="Stenlid J."/>
        </authorList>
    </citation>
    <scope>NUCLEOTIDE SEQUENCE [LARGE SCALE GENOMIC DNA]</scope>
    <source>
        <strain evidence="2 3">TC 32-1</strain>
    </source>
</reference>
<dbReference type="RefSeq" id="XP_009546504.1">
    <property type="nucleotide sequence ID" value="XM_009548209.1"/>
</dbReference>
<protein>
    <submittedName>
        <fullName evidence="2">Uncharacterized protein</fullName>
    </submittedName>
</protein>
<sequence length="109" mass="11700">METAVGGTGVDDGDTTVNYDGDGDVSTVLPDELCTGACDGGRSGADIAAWNDIYTLRTGWTEHCDLRPWGTNTLTFDAPDGTFSSLHWAIASPVTPRAAPSYHRTRFRF</sequence>
<keyword evidence="3" id="KW-1185">Reference proteome</keyword>
<accession>W4K7Z8</accession>
<dbReference type="EMBL" id="KI925458">
    <property type="protein sequence ID" value="ETW81913.1"/>
    <property type="molecule type" value="Genomic_DNA"/>
</dbReference>
<dbReference type="InParanoid" id="W4K7Z8"/>
<dbReference type="HOGENOM" id="CLU_2399941_0_0_1"/>
<evidence type="ECO:0000256" key="1">
    <source>
        <dbReference type="SAM" id="MobiDB-lite"/>
    </source>
</evidence>
<feature type="region of interest" description="Disordered" evidence="1">
    <location>
        <begin position="1"/>
        <end position="23"/>
    </location>
</feature>
<dbReference type="AlphaFoldDB" id="W4K7Z8"/>
<feature type="compositionally biased region" description="Gly residues" evidence="1">
    <location>
        <begin position="1"/>
        <end position="10"/>
    </location>
</feature>
<dbReference type="KEGG" id="hir:HETIRDRAFT_451593"/>
<name>W4K7Z8_HETIT</name>
<evidence type="ECO:0000313" key="3">
    <source>
        <dbReference type="Proteomes" id="UP000030671"/>
    </source>
</evidence>
<gene>
    <name evidence="2" type="ORF">HETIRDRAFT_451593</name>
</gene>
<dbReference type="GeneID" id="20676171"/>
<evidence type="ECO:0000313" key="2">
    <source>
        <dbReference type="EMBL" id="ETW81913.1"/>
    </source>
</evidence>
<organism evidence="2 3">
    <name type="scientific">Heterobasidion irregulare (strain TC 32-1)</name>
    <dbReference type="NCBI Taxonomy" id="747525"/>
    <lineage>
        <taxon>Eukaryota</taxon>
        <taxon>Fungi</taxon>
        <taxon>Dikarya</taxon>
        <taxon>Basidiomycota</taxon>
        <taxon>Agaricomycotina</taxon>
        <taxon>Agaricomycetes</taxon>
        <taxon>Russulales</taxon>
        <taxon>Bondarzewiaceae</taxon>
        <taxon>Heterobasidion</taxon>
        <taxon>Heterobasidion annosum species complex</taxon>
    </lineage>
</organism>
<dbReference type="Proteomes" id="UP000030671">
    <property type="component" value="Unassembled WGS sequence"/>
</dbReference>